<reference evidence="1" key="1">
    <citation type="journal article" date="2023" name="Insect Mol. Biol.">
        <title>Genome sequencing provides insights into the evolution of gene families encoding plant cell wall-degrading enzymes in longhorned beetles.</title>
        <authorList>
            <person name="Shin N.R."/>
            <person name="Okamura Y."/>
            <person name="Kirsch R."/>
            <person name="Pauchet Y."/>
        </authorList>
    </citation>
    <scope>NUCLEOTIDE SEQUENCE</scope>
    <source>
        <strain evidence="1">AMC_N1</strain>
    </source>
</reference>
<dbReference type="GO" id="GO:0003676">
    <property type="term" value="F:nucleic acid binding"/>
    <property type="evidence" value="ECO:0007669"/>
    <property type="project" value="InterPro"/>
</dbReference>
<dbReference type="PANTHER" id="PTHR33939">
    <property type="entry name" value="PROTEIN CBG22215"/>
    <property type="match status" value="1"/>
</dbReference>
<gene>
    <name evidence="1" type="ORF">NQ318_002638</name>
</gene>
<evidence type="ECO:0000313" key="2">
    <source>
        <dbReference type="Proteomes" id="UP001162162"/>
    </source>
</evidence>
<dbReference type="AlphaFoldDB" id="A0AAV8Y8V2"/>
<evidence type="ECO:0008006" key="3">
    <source>
        <dbReference type="Google" id="ProtNLM"/>
    </source>
</evidence>
<accession>A0AAV8Y8V2</accession>
<comment type="caution">
    <text evidence="1">The sequence shown here is derived from an EMBL/GenBank/DDBJ whole genome shotgun (WGS) entry which is preliminary data.</text>
</comment>
<keyword evidence="2" id="KW-1185">Reference proteome</keyword>
<dbReference type="Proteomes" id="UP001162162">
    <property type="component" value="Unassembled WGS sequence"/>
</dbReference>
<proteinExistence type="predicted"/>
<name>A0AAV8Y8V2_9CUCU</name>
<sequence>MEFESKVKNKVLSCQSREILSLVLQFMQSEARNGEPVIPLNKVQERVSAATGVSLSTVKRIRREATRIKENIQASFVTHNKKRCTKSSLTLDDFDKGLLRRTIINFHVTEKQVPTLPRIYNKFRESIDYQGCQDTLRKEVKLLGFRWKKFETNRKLLIEKPDIRHQRISFLRQMKQYRQEGRPIIYMDETYIHASHTSKTTWVDNSIDGITKPIAKGSRLIILNAGGEDGFIPNAYVRWKSTCNTGDYHNEMNYENYEKWLKEKLVPNMPPKKTEEAENLVTSARCSTSAEKVYQCLLKKLILVRLTLN</sequence>
<evidence type="ECO:0000313" key="1">
    <source>
        <dbReference type="EMBL" id="KAJ8947626.1"/>
    </source>
</evidence>
<dbReference type="Gene3D" id="3.30.420.10">
    <property type="entry name" value="Ribonuclease H-like superfamily/Ribonuclease H"/>
    <property type="match status" value="1"/>
</dbReference>
<organism evidence="1 2">
    <name type="scientific">Aromia moschata</name>
    <dbReference type="NCBI Taxonomy" id="1265417"/>
    <lineage>
        <taxon>Eukaryota</taxon>
        <taxon>Metazoa</taxon>
        <taxon>Ecdysozoa</taxon>
        <taxon>Arthropoda</taxon>
        <taxon>Hexapoda</taxon>
        <taxon>Insecta</taxon>
        <taxon>Pterygota</taxon>
        <taxon>Neoptera</taxon>
        <taxon>Endopterygota</taxon>
        <taxon>Coleoptera</taxon>
        <taxon>Polyphaga</taxon>
        <taxon>Cucujiformia</taxon>
        <taxon>Chrysomeloidea</taxon>
        <taxon>Cerambycidae</taxon>
        <taxon>Cerambycinae</taxon>
        <taxon>Callichromatini</taxon>
        <taxon>Aromia</taxon>
    </lineage>
</organism>
<dbReference type="EMBL" id="JAPWTK010000157">
    <property type="protein sequence ID" value="KAJ8947626.1"/>
    <property type="molecule type" value="Genomic_DNA"/>
</dbReference>
<dbReference type="InterPro" id="IPR036397">
    <property type="entry name" value="RNaseH_sf"/>
</dbReference>
<protein>
    <recommendedName>
        <fullName evidence="3">Transposase</fullName>
    </recommendedName>
</protein>
<dbReference type="PANTHER" id="PTHR33939:SF1">
    <property type="entry name" value="DUF4371 DOMAIN-CONTAINING PROTEIN"/>
    <property type="match status" value="1"/>
</dbReference>